<evidence type="ECO:0000256" key="2">
    <source>
        <dbReference type="SAM" id="MobiDB-lite"/>
    </source>
</evidence>
<dbReference type="PROSITE" id="PS50895">
    <property type="entry name" value="SURF1"/>
    <property type="match status" value="1"/>
</dbReference>
<feature type="transmembrane region" description="Helical" evidence="1">
    <location>
        <begin position="20"/>
        <end position="41"/>
    </location>
</feature>
<dbReference type="CDD" id="cd06662">
    <property type="entry name" value="SURF1"/>
    <property type="match status" value="1"/>
</dbReference>
<dbReference type="Proteomes" id="UP000280668">
    <property type="component" value="Unassembled WGS sequence"/>
</dbReference>
<dbReference type="AlphaFoldDB" id="A0A3N2BG69"/>
<keyword evidence="1" id="KW-0812">Transmembrane</keyword>
<dbReference type="EMBL" id="RKHK01000001">
    <property type="protein sequence ID" value="ROR74256.1"/>
    <property type="molecule type" value="Genomic_DNA"/>
</dbReference>
<dbReference type="OrthoDB" id="9807214at2"/>
<dbReference type="GO" id="GO:0005886">
    <property type="term" value="C:plasma membrane"/>
    <property type="evidence" value="ECO:0007669"/>
    <property type="project" value="UniProtKB-SubCell"/>
</dbReference>
<keyword evidence="1" id="KW-0472">Membrane</keyword>
<sequence length="306" mass="32898">MSAAGREGSRYAFLISRRWAGLSALIAGFVALSVVLGFWQWDRFETRLADARNVEEAFDAAPATLEELFGPDFTVATANEWRPVELTGRYLDEADGLAHHTVLLRNRPVDGTAAVHLIAMFEAEHPDGRMLIPVNRGWLADASVDSPHSLPAPPAGPAQVVVRLRPAEPPRVQERPEGQIYALDPEGVLEALGATDTATDAIVLHGYGIAVSESPEAGVQLGTVDRPAARWGLNLSYAIQWWIFAAGALVALVVLARREAAERAAEQDPGAGDSGLPGSMRTARAPKRRCSAEEEEDALIDAQLNS</sequence>
<accession>A0A3N2BG69</accession>
<dbReference type="Pfam" id="PF02104">
    <property type="entry name" value="SURF1"/>
    <property type="match status" value="1"/>
</dbReference>
<name>A0A3N2BG69_9MICO</name>
<evidence type="ECO:0000313" key="4">
    <source>
        <dbReference type="Proteomes" id="UP000280668"/>
    </source>
</evidence>
<reference evidence="3 4" key="1">
    <citation type="submission" date="2018-11" db="EMBL/GenBank/DDBJ databases">
        <title>Sequencing the genomes of 1000 actinobacteria strains.</title>
        <authorList>
            <person name="Klenk H.-P."/>
        </authorList>
    </citation>
    <scope>NUCLEOTIDE SEQUENCE [LARGE SCALE GENOMIC DNA]</scope>
    <source>
        <strain evidence="3 4">DSM 11294</strain>
    </source>
</reference>
<feature type="transmembrane region" description="Helical" evidence="1">
    <location>
        <begin position="239"/>
        <end position="256"/>
    </location>
</feature>
<evidence type="ECO:0000256" key="1">
    <source>
        <dbReference type="RuleBase" id="RU363076"/>
    </source>
</evidence>
<comment type="subcellular location">
    <subcellularLocation>
        <location evidence="1">Cell membrane</location>
        <topology evidence="1">Multi-pass membrane protein</topology>
    </subcellularLocation>
</comment>
<proteinExistence type="inferred from homology"/>
<comment type="caution">
    <text evidence="3">The sequence shown here is derived from an EMBL/GenBank/DDBJ whole genome shotgun (WGS) entry which is preliminary data.</text>
</comment>
<comment type="similarity">
    <text evidence="1">Belongs to the SURF1 family.</text>
</comment>
<protein>
    <recommendedName>
        <fullName evidence="1">SURF1-like protein</fullName>
    </recommendedName>
</protein>
<feature type="region of interest" description="Disordered" evidence="2">
    <location>
        <begin position="263"/>
        <end position="306"/>
    </location>
</feature>
<gene>
    <name evidence="3" type="ORF">EDD31_2660</name>
</gene>
<keyword evidence="1" id="KW-1003">Cell membrane</keyword>
<keyword evidence="1" id="KW-1133">Transmembrane helix</keyword>
<organism evidence="3 4">
    <name type="scientific">Bogoriella caseilytica</name>
    <dbReference type="NCBI Taxonomy" id="56055"/>
    <lineage>
        <taxon>Bacteria</taxon>
        <taxon>Bacillati</taxon>
        <taxon>Actinomycetota</taxon>
        <taxon>Actinomycetes</taxon>
        <taxon>Micrococcales</taxon>
        <taxon>Bogoriellaceae</taxon>
        <taxon>Bogoriella</taxon>
    </lineage>
</organism>
<dbReference type="RefSeq" id="WP_123304569.1">
    <property type="nucleotide sequence ID" value="NZ_RKHK01000001.1"/>
</dbReference>
<evidence type="ECO:0000313" key="3">
    <source>
        <dbReference type="EMBL" id="ROR74256.1"/>
    </source>
</evidence>
<keyword evidence="4" id="KW-1185">Reference proteome</keyword>
<dbReference type="InterPro" id="IPR002994">
    <property type="entry name" value="Surf1/Shy1"/>
</dbReference>